<keyword evidence="1" id="KW-0175">Coiled coil</keyword>
<comment type="caution">
    <text evidence="4">The sequence shown here is derived from an EMBL/GenBank/DDBJ whole genome shotgun (WGS) entry which is preliminary data.</text>
</comment>
<keyword evidence="2" id="KW-0812">Transmembrane</keyword>
<evidence type="ECO:0000313" key="5">
    <source>
        <dbReference type="Proteomes" id="UP000011135"/>
    </source>
</evidence>
<dbReference type="OrthoDB" id="5381491at2"/>
<feature type="domain" description="DUF4349" evidence="3">
    <location>
        <begin position="62"/>
        <end position="267"/>
    </location>
</feature>
<feature type="coiled-coil region" evidence="1">
    <location>
        <begin position="158"/>
        <end position="205"/>
    </location>
</feature>
<organism evidence="4 5">
    <name type="scientific">Fulvivirga imtechensis AK7</name>
    <dbReference type="NCBI Taxonomy" id="1237149"/>
    <lineage>
        <taxon>Bacteria</taxon>
        <taxon>Pseudomonadati</taxon>
        <taxon>Bacteroidota</taxon>
        <taxon>Cytophagia</taxon>
        <taxon>Cytophagales</taxon>
        <taxon>Fulvivirgaceae</taxon>
        <taxon>Fulvivirga</taxon>
    </lineage>
</organism>
<keyword evidence="5" id="KW-1185">Reference proteome</keyword>
<keyword evidence="2" id="KW-1133">Transmembrane helix</keyword>
<dbReference type="RefSeq" id="WP_009578514.1">
    <property type="nucleotide sequence ID" value="NZ_AMZN01000014.1"/>
</dbReference>
<dbReference type="InterPro" id="IPR025645">
    <property type="entry name" value="DUF4349"/>
</dbReference>
<protein>
    <recommendedName>
        <fullName evidence="3">DUF4349 domain-containing protein</fullName>
    </recommendedName>
</protein>
<sequence length="284" mass="32862">MKKILYFLFIMPVAIACNKSTEGDIAADSYDIEMMESVPEKIYAAGAAKDVRFASNPQQIERKVIKTANLNIQVANLDSAKTNIDRIVREYNAYVSADNRDNNNYRFTLNMTIRVQQDQMEKMVQKIEEQASYVHYNNINAQDVTEEFVDLNIRLKNKKAVEEQYVKLLQRANKVEDILKIENELRVIREEIEAKEGRLKYLESQVTMSTIHLTAYQDVYHVERAPAKSFLLKIGDGLSGGWDLLKNIVVGLAYIWPIWIVGGLLTFMAVKRIRRYRMKRTKVV</sequence>
<feature type="transmembrane region" description="Helical" evidence="2">
    <location>
        <begin position="248"/>
        <end position="270"/>
    </location>
</feature>
<dbReference type="STRING" id="1237149.C900_00815"/>
<dbReference type="Proteomes" id="UP000011135">
    <property type="component" value="Unassembled WGS sequence"/>
</dbReference>
<evidence type="ECO:0000313" key="4">
    <source>
        <dbReference type="EMBL" id="ELR72854.1"/>
    </source>
</evidence>
<proteinExistence type="predicted"/>
<keyword evidence="2" id="KW-0472">Membrane</keyword>
<accession>L8JYZ1</accession>
<dbReference type="AlphaFoldDB" id="L8JYZ1"/>
<dbReference type="Pfam" id="PF14257">
    <property type="entry name" value="DUF4349"/>
    <property type="match status" value="1"/>
</dbReference>
<dbReference type="eggNOG" id="COG1196">
    <property type="taxonomic scope" value="Bacteria"/>
</dbReference>
<name>L8JYZ1_9BACT</name>
<dbReference type="PROSITE" id="PS51257">
    <property type="entry name" value="PROKAR_LIPOPROTEIN"/>
    <property type="match status" value="1"/>
</dbReference>
<dbReference type="PATRIC" id="fig|1237149.3.peg.1048"/>
<evidence type="ECO:0000256" key="1">
    <source>
        <dbReference type="SAM" id="Coils"/>
    </source>
</evidence>
<evidence type="ECO:0000259" key="3">
    <source>
        <dbReference type="Pfam" id="PF14257"/>
    </source>
</evidence>
<reference evidence="4 5" key="1">
    <citation type="submission" date="2012-12" db="EMBL/GenBank/DDBJ databases">
        <title>Genome assembly of Fulvivirga imtechensis AK7.</title>
        <authorList>
            <person name="Nupur N."/>
            <person name="Khatri I."/>
            <person name="Kumar R."/>
            <person name="Subramanian S."/>
            <person name="Pinnaka A."/>
        </authorList>
    </citation>
    <scope>NUCLEOTIDE SEQUENCE [LARGE SCALE GENOMIC DNA]</scope>
    <source>
        <strain evidence="4 5">AK7</strain>
    </source>
</reference>
<gene>
    <name evidence="4" type="ORF">C900_00815</name>
</gene>
<dbReference type="EMBL" id="AMZN01000014">
    <property type="protein sequence ID" value="ELR72854.1"/>
    <property type="molecule type" value="Genomic_DNA"/>
</dbReference>
<evidence type="ECO:0000256" key="2">
    <source>
        <dbReference type="SAM" id="Phobius"/>
    </source>
</evidence>